<gene>
    <name evidence="2" type="ORF">H4687_002359</name>
</gene>
<proteinExistence type="predicted"/>
<protein>
    <submittedName>
        <fullName evidence="2">Uncharacterized protein</fullName>
    </submittedName>
</protein>
<feature type="region of interest" description="Disordered" evidence="1">
    <location>
        <begin position="41"/>
        <end position="77"/>
    </location>
</feature>
<evidence type="ECO:0000256" key="1">
    <source>
        <dbReference type="SAM" id="MobiDB-lite"/>
    </source>
</evidence>
<dbReference type="EMBL" id="JADBGF010000001">
    <property type="protein sequence ID" value="MBE1596230.1"/>
    <property type="molecule type" value="Genomic_DNA"/>
</dbReference>
<feature type="compositionally biased region" description="Low complexity" evidence="1">
    <location>
        <begin position="117"/>
        <end position="136"/>
    </location>
</feature>
<accession>A0A8I0P112</accession>
<name>A0A8I0P112_9ACTN</name>
<dbReference type="GeneID" id="86826952"/>
<sequence>MSTASRTTATPAAPPARSWPGLLVVVCAQMLIWLDTPLGRRRPAVDPGLRHGSGRRTGHGRDDARGAAATAGAGSAVNSVTRQVGGTLGVAMAGSILAGVYRHRTADAELPGAARGPSPAAEEQARASAEAARSLPLPLPLP</sequence>
<dbReference type="AlphaFoldDB" id="A0A8I0P112"/>
<evidence type="ECO:0000313" key="2">
    <source>
        <dbReference type="EMBL" id="MBE1596230.1"/>
    </source>
</evidence>
<dbReference type="Proteomes" id="UP000629287">
    <property type="component" value="Unassembled WGS sequence"/>
</dbReference>
<keyword evidence="3" id="KW-1185">Reference proteome</keyword>
<evidence type="ECO:0000313" key="3">
    <source>
        <dbReference type="Proteomes" id="UP000629287"/>
    </source>
</evidence>
<reference evidence="2 3" key="1">
    <citation type="submission" date="2020-10" db="EMBL/GenBank/DDBJ databases">
        <title>Sequencing the genomes of 1000 actinobacteria strains.</title>
        <authorList>
            <person name="Klenk H.-P."/>
        </authorList>
    </citation>
    <scope>NUCLEOTIDE SEQUENCE [LARGE SCALE GENOMIC DNA]</scope>
    <source>
        <strain evidence="2 3">DSM 41803</strain>
    </source>
</reference>
<feature type="region of interest" description="Disordered" evidence="1">
    <location>
        <begin position="109"/>
        <end position="142"/>
    </location>
</feature>
<dbReference type="RefSeq" id="WP_225966659.1">
    <property type="nucleotide sequence ID" value="NZ_JADBGF010000001.1"/>
</dbReference>
<organism evidence="2 3">
    <name type="scientific">Streptomyces stelliscabiei</name>
    <dbReference type="NCBI Taxonomy" id="146820"/>
    <lineage>
        <taxon>Bacteria</taxon>
        <taxon>Bacillati</taxon>
        <taxon>Actinomycetota</taxon>
        <taxon>Actinomycetes</taxon>
        <taxon>Kitasatosporales</taxon>
        <taxon>Streptomycetaceae</taxon>
        <taxon>Streptomyces</taxon>
    </lineage>
</organism>
<comment type="caution">
    <text evidence="2">The sequence shown here is derived from an EMBL/GenBank/DDBJ whole genome shotgun (WGS) entry which is preliminary data.</text>
</comment>